<reference evidence="1 2" key="1">
    <citation type="submission" date="2019-03" db="EMBL/GenBank/DDBJ databases">
        <title>First draft genome of Liparis tanakae, snailfish: a comprehensive survey of snailfish specific genes.</title>
        <authorList>
            <person name="Kim W."/>
            <person name="Song I."/>
            <person name="Jeong J.-H."/>
            <person name="Kim D."/>
            <person name="Kim S."/>
            <person name="Ryu S."/>
            <person name="Song J.Y."/>
            <person name="Lee S.K."/>
        </authorList>
    </citation>
    <scope>NUCLEOTIDE SEQUENCE [LARGE SCALE GENOMIC DNA]</scope>
    <source>
        <tissue evidence="1">Muscle</tissue>
    </source>
</reference>
<dbReference type="Proteomes" id="UP000314294">
    <property type="component" value="Unassembled WGS sequence"/>
</dbReference>
<evidence type="ECO:0000313" key="2">
    <source>
        <dbReference type="Proteomes" id="UP000314294"/>
    </source>
</evidence>
<dbReference type="AlphaFoldDB" id="A0A4Z2FS24"/>
<keyword evidence="2" id="KW-1185">Reference proteome</keyword>
<comment type="caution">
    <text evidence="1">The sequence shown here is derived from an EMBL/GenBank/DDBJ whole genome shotgun (WGS) entry which is preliminary data.</text>
</comment>
<evidence type="ECO:0000313" key="1">
    <source>
        <dbReference type="EMBL" id="TNN43563.1"/>
    </source>
</evidence>
<dbReference type="EMBL" id="SRLO01000958">
    <property type="protein sequence ID" value="TNN43563.1"/>
    <property type="molecule type" value="Genomic_DNA"/>
</dbReference>
<name>A0A4Z2FS24_9TELE</name>
<accession>A0A4Z2FS24</accession>
<sequence length="93" mass="10674">MAKQRRVMRGRSQTERSNSSVLSFHVWSERPLLSLLTAGLQSSSVPWKSPALTWTWRGKTILNGLDTSHTHVWTCCRGKEREEEARLGVSERH</sequence>
<gene>
    <name evidence="1" type="ORF">EYF80_046226</name>
</gene>
<organism evidence="1 2">
    <name type="scientific">Liparis tanakae</name>
    <name type="common">Tanaka's snailfish</name>
    <dbReference type="NCBI Taxonomy" id="230148"/>
    <lineage>
        <taxon>Eukaryota</taxon>
        <taxon>Metazoa</taxon>
        <taxon>Chordata</taxon>
        <taxon>Craniata</taxon>
        <taxon>Vertebrata</taxon>
        <taxon>Euteleostomi</taxon>
        <taxon>Actinopterygii</taxon>
        <taxon>Neopterygii</taxon>
        <taxon>Teleostei</taxon>
        <taxon>Neoteleostei</taxon>
        <taxon>Acanthomorphata</taxon>
        <taxon>Eupercaria</taxon>
        <taxon>Perciformes</taxon>
        <taxon>Cottioidei</taxon>
        <taxon>Cottales</taxon>
        <taxon>Liparidae</taxon>
        <taxon>Liparis</taxon>
    </lineage>
</organism>
<proteinExistence type="predicted"/>
<protein>
    <submittedName>
        <fullName evidence="1">Uncharacterized protein</fullName>
    </submittedName>
</protein>